<dbReference type="Pfam" id="PF00455">
    <property type="entry name" value="DeoRC"/>
    <property type="match status" value="1"/>
</dbReference>
<dbReference type="SUPFAM" id="SSF100950">
    <property type="entry name" value="NagB/RpiA/CoA transferase-like"/>
    <property type="match status" value="1"/>
</dbReference>
<dbReference type="AlphaFoldDB" id="A0A7K1FSQ7"/>
<dbReference type="GO" id="GO:0003700">
    <property type="term" value="F:DNA-binding transcription factor activity"/>
    <property type="evidence" value="ECO:0007669"/>
    <property type="project" value="InterPro"/>
</dbReference>
<dbReference type="Gene3D" id="1.10.10.10">
    <property type="entry name" value="Winged helix-like DNA-binding domain superfamily/Winged helix DNA-binding domain"/>
    <property type="match status" value="1"/>
</dbReference>
<evidence type="ECO:0000259" key="6">
    <source>
        <dbReference type="PROSITE" id="PS51000"/>
    </source>
</evidence>
<dbReference type="InterPro" id="IPR037171">
    <property type="entry name" value="NagB/RpiA_transferase-like"/>
</dbReference>
<dbReference type="SMART" id="SM00420">
    <property type="entry name" value="HTH_DEOR"/>
    <property type="match status" value="1"/>
</dbReference>
<dbReference type="InterPro" id="IPR036390">
    <property type="entry name" value="WH_DNA-bd_sf"/>
</dbReference>
<dbReference type="PROSITE" id="PS51000">
    <property type="entry name" value="HTH_DEOR_2"/>
    <property type="match status" value="1"/>
</dbReference>
<proteinExistence type="predicted"/>
<dbReference type="InterPro" id="IPR001034">
    <property type="entry name" value="DeoR_HTH"/>
</dbReference>
<dbReference type="PRINTS" id="PR00037">
    <property type="entry name" value="HTHLACR"/>
</dbReference>
<keyword evidence="8" id="KW-1185">Reference proteome</keyword>
<keyword evidence="3" id="KW-0805">Transcription regulation</keyword>
<organism evidence="7 8">
    <name type="scientific">Nakamurella alba</name>
    <dbReference type="NCBI Taxonomy" id="2665158"/>
    <lineage>
        <taxon>Bacteria</taxon>
        <taxon>Bacillati</taxon>
        <taxon>Actinomycetota</taxon>
        <taxon>Actinomycetes</taxon>
        <taxon>Nakamurellales</taxon>
        <taxon>Nakamurellaceae</taxon>
        <taxon>Nakamurella</taxon>
    </lineage>
</organism>
<gene>
    <name evidence="7" type="ORF">GIS00_19935</name>
</gene>
<accession>A0A7K1FSQ7</accession>
<dbReference type="Gene3D" id="3.40.50.1360">
    <property type="match status" value="1"/>
</dbReference>
<keyword evidence="4" id="KW-0804">Transcription</keyword>
<protein>
    <recommendedName>
        <fullName evidence="1">Lactose phosphotransferase system repressor</fullName>
    </recommendedName>
</protein>
<comment type="function">
    <text evidence="5">Repressor of the lactose catabolism operon. Galactose-6-phosphate is the inducer.</text>
</comment>
<dbReference type="PANTHER" id="PTHR30363">
    <property type="entry name" value="HTH-TYPE TRANSCRIPTIONAL REGULATOR SRLR-RELATED"/>
    <property type="match status" value="1"/>
</dbReference>
<dbReference type="RefSeq" id="WP_154770157.1">
    <property type="nucleotide sequence ID" value="NZ_WLYK01000008.1"/>
</dbReference>
<dbReference type="InterPro" id="IPR014036">
    <property type="entry name" value="DeoR-like_C"/>
</dbReference>
<evidence type="ECO:0000256" key="5">
    <source>
        <dbReference type="ARBA" id="ARBA00024937"/>
    </source>
</evidence>
<feature type="domain" description="HTH deoR-type" evidence="6">
    <location>
        <begin position="3"/>
        <end position="58"/>
    </location>
</feature>
<evidence type="ECO:0000256" key="3">
    <source>
        <dbReference type="ARBA" id="ARBA00023015"/>
    </source>
</evidence>
<evidence type="ECO:0000256" key="4">
    <source>
        <dbReference type="ARBA" id="ARBA00023163"/>
    </source>
</evidence>
<dbReference type="InterPro" id="IPR050313">
    <property type="entry name" value="Carb_Metab_HTH_regulators"/>
</dbReference>
<dbReference type="EMBL" id="WLYK01000008">
    <property type="protein sequence ID" value="MTD16213.1"/>
    <property type="molecule type" value="Genomic_DNA"/>
</dbReference>
<evidence type="ECO:0000256" key="2">
    <source>
        <dbReference type="ARBA" id="ARBA00022491"/>
    </source>
</evidence>
<comment type="caution">
    <text evidence="7">The sequence shown here is derived from an EMBL/GenBank/DDBJ whole genome shotgun (WGS) entry which is preliminary data.</text>
</comment>
<sequence length="253" mass="27136">MYAVERRQQIVDRARRDGRVAVTELSESLDVAPETIRRDLFVLEQQGLVNRVHGGALPADRIGFEGTVTTRRDRHPEEKLRIVRRAVAEVADAEVVFFDEGSTVTLLAEVLDPDRPLTAVTPSLSAAIALASRPQVSVILLGGQVRPLSLASAGTWPTRMLAEMVVDVAFLGANGITQEHGLTCPDIAVAAVKRAAVAASRRRVVLADGSKFGTDAFASFARLQEIDLIITGASAPRSALDALRGSKVQVVRA</sequence>
<evidence type="ECO:0000256" key="1">
    <source>
        <dbReference type="ARBA" id="ARBA00021390"/>
    </source>
</evidence>
<dbReference type="PANTHER" id="PTHR30363:SF4">
    <property type="entry name" value="GLYCEROL-3-PHOSPHATE REGULON REPRESSOR"/>
    <property type="match status" value="1"/>
</dbReference>
<keyword evidence="2" id="KW-0678">Repressor</keyword>
<evidence type="ECO:0000313" key="8">
    <source>
        <dbReference type="Proteomes" id="UP000460221"/>
    </source>
</evidence>
<dbReference type="Pfam" id="PF08220">
    <property type="entry name" value="HTH_DeoR"/>
    <property type="match status" value="1"/>
</dbReference>
<dbReference type="Proteomes" id="UP000460221">
    <property type="component" value="Unassembled WGS sequence"/>
</dbReference>
<evidence type="ECO:0000313" key="7">
    <source>
        <dbReference type="EMBL" id="MTD16213.1"/>
    </source>
</evidence>
<dbReference type="InterPro" id="IPR036388">
    <property type="entry name" value="WH-like_DNA-bd_sf"/>
</dbReference>
<dbReference type="SMART" id="SM01134">
    <property type="entry name" value="DeoRC"/>
    <property type="match status" value="1"/>
</dbReference>
<dbReference type="SUPFAM" id="SSF46785">
    <property type="entry name" value="Winged helix' DNA-binding domain"/>
    <property type="match status" value="1"/>
</dbReference>
<reference evidence="7 8" key="1">
    <citation type="submission" date="2019-11" db="EMBL/GenBank/DDBJ databases">
        <authorList>
            <person name="Jiang L.-Q."/>
        </authorList>
    </citation>
    <scope>NUCLEOTIDE SEQUENCE [LARGE SCALE GENOMIC DNA]</scope>
    <source>
        <strain evidence="7 8">YIM 132087</strain>
    </source>
</reference>
<name>A0A7K1FSQ7_9ACTN</name>